<dbReference type="Proteomes" id="UP000768646">
    <property type="component" value="Unassembled WGS sequence"/>
</dbReference>
<reference evidence="1 2" key="1">
    <citation type="journal article" date="2021" name="Commun. Biol.">
        <title>Genomic insights into the host specific adaptation of the Pneumocystis genus.</title>
        <authorList>
            <person name="Cisse O.H."/>
            <person name="Ma L."/>
            <person name="Dekker J.P."/>
            <person name="Khil P.P."/>
            <person name="Youn J.-H."/>
            <person name="Brenchley J.M."/>
            <person name="Blair R."/>
            <person name="Pahar B."/>
            <person name="Chabe M."/>
            <person name="Van Rompay K.K.A."/>
            <person name="Keesler R."/>
            <person name="Sukura A."/>
            <person name="Hirsch V."/>
            <person name="Kutty G."/>
            <person name="Liu Y."/>
            <person name="Peng L."/>
            <person name="Chen J."/>
            <person name="Song J."/>
            <person name="Weissenbacher-Lang C."/>
            <person name="Xu J."/>
            <person name="Upham N.S."/>
            <person name="Stajich J.E."/>
            <person name="Cuomo C.A."/>
            <person name="Cushion M.T."/>
            <person name="Kovacs J.A."/>
        </authorList>
    </citation>
    <scope>NUCLEOTIDE SEQUENCE [LARGE SCALE GENOMIC DNA]</scope>
    <source>
        <strain evidence="1 2">RABM</strain>
    </source>
</reference>
<accession>A0ACB7CC82</accession>
<dbReference type="EMBL" id="JABTEG010000004">
    <property type="protein sequence ID" value="KAG4305156.1"/>
    <property type="molecule type" value="Genomic_DNA"/>
</dbReference>
<sequence length="228" mass="25965">MAYNSSYSYYGQKHTAQPYPLVPQIHNPFQRPGQPGFLMTAEEAAIAEQQSIYSSENRENAKLRNQARWKGKEKRITVLREGGGTVWEDPSLLEWNPAHFRLFAGDLGGEVSDETLFKAFQHYGSLSKAKVIRDKKTGKSKGYGFVAFKDPDEFVRAWREMNGKYIGSHPVKLRKANTEIKAVSIHQEKLEQKKRASRYEQEKIQSGRINIAQKNKISVSSISLTINT</sequence>
<evidence type="ECO:0000313" key="1">
    <source>
        <dbReference type="EMBL" id="KAG4305156.1"/>
    </source>
</evidence>
<comment type="caution">
    <text evidence="1">The sequence shown here is derived from an EMBL/GenBank/DDBJ whole genome shotgun (WGS) entry which is preliminary data.</text>
</comment>
<proteinExistence type="predicted"/>
<gene>
    <name evidence="1" type="ORF">PORY_001326</name>
</gene>
<name>A0ACB7CC82_9ASCO</name>
<keyword evidence="2" id="KW-1185">Reference proteome</keyword>
<evidence type="ECO:0000313" key="2">
    <source>
        <dbReference type="Proteomes" id="UP000768646"/>
    </source>
</evidence>
<organism evidence="1 2">
    <name type="scientific">Pneumocystis oryctolagi</name>
    <dbReference type="NCBI Taxonomy" id="42067"/>
    <lineage>
        <taxon>Eukaryota</taxon>
        <taxon>Fungi</taxon>
        <taxon>Dikarya</taxon>
        <taxon>Ascomycota</taxon>
        <taxon>Taphrinomycotina</taxon>
        <taxon>Pneumocystomycetes</taxon>
        <taxon>Pneumocystaceae</taxon>
        <taxon>Pneumocystis</taxon>
    </lineage>
</organism>
<protein>
    <submittedName>
        <fullName evidence="1">Uncharacterized protein</fullName>
    </submittedName>
</protein>